<evidence type="ECO:0000313" key="3">
    <source>
        <dbReference type="EMBL" id="CDO75984.1"/>
    </source>
</evidence>
<organism evidence="3 4">
    <name type="scientific">Pycnoporus cinnabarinus</name>
    <name type="common">Cinnabar-red polypore</name>
    <name type="synonym">Trametes cinnabarina</name>
    <dbReference type="NCBI Taxonomy" id="5643"/>
    <lineage>
        <taxon>Eukaryota</taxon>
        <taxon>Fungi</taxon>
        <taxon>Dikarya</taxon>
        <taxon>Basidiomycota</taxon>
        <taxon>Agaricomycotina</taxon>
        <taxon>Agaricomycetes</taxon>
        <taxon>Polyporales</taxon>
        <taxon>Polyporaceae</taxon>
        <taxon>Trametes</taxon>
    </lineage>
</organism>
<evidence type="ECO:0000256" key="2">
    <source>
        <dbReference type="SAM" id="Phobius"/>
    </source>
</evidence>
<reference evidence="3" key="1">
    <citation type="submission" date="2014-01" db="EMBL/GenBank/DDBJ databases">
        <title>The genome of the white-rot fungus Pycnoporus cinnabarinus: a basidiomycete model with a versatile arsenal for lignocellulosic biomass breakdown.</title>
        <authorList>
            <person name="Levasseur A."/>
            <person name="Lomascolo A."/>
            <person name="Ruiz-Duenas F.J."/>
            <person name="Uzan E."/>
            <person name="Piumi F."/>
            <person name="Kues U."/>
            <person name="Ram A.F.J."/>
            <person name="Murat C."/>
            <person name="Haon M."/>
            <person name="Benoit I."/>
            <person name="Arfi Y."/>
            <person name="Chevret D."/>
            <person name="Drula E."/>
            <person name="Kwon M.J."/>
            <person name="Gouret P."/>
            <person name="Lesage-Meessen L."/>
            <person name="Lombard V."/>
            <person name="Mariette J."/>
            <person name="Noirot C."/>
            <person name="Park J."/>
            <person name="Patyshakuliyeva A."/>
            <person name="Wieneger R.A.B."/>
            <person name="Wosten H.A.B."/>
            <person name="Martin F."/>
            <person name="Coutinho P.M."/>
            <person name="de Vries R."/>
            <person name="Martinez A.T."/>
            <person name="Klopp C."/>
            <person name="Pontarotti P."/>
            <person name="Henrissat B."/>
            <person name="Record E."/>
        </authorList>
    </citation>
    <scope>NUCLEOTIDE SEQUENCE [LARGE SCALE GENOMIC DNA]</scope>
    <source>
        <strain evidence="3">BRFM137</strain>
    </source>
</reference>
<proteinExistence type="predicted"/>
<feature type="compositionally biased region" description="Basic and acidic residues" evidence="1">
    <location>
        <begin position="220"/>
        <end position="234"/>
    </location>
</feature>
<comment type="caution">
    <text evidence="3">The sequence shown here is derived from an EMBL/GenBank/DDBJ whole genome shotgun (WGS) entry which is preliminary data.</text>
</comment>
<keyword evidence="4" id="KW-1185">Reference proteome</keyword>
<sequence length="366" mass="40426">MESYSSPIATSPYDFLEGPSSPRHAPSLDDYAFSFSYYLDREGAVAEPQISGNEVSTSQPDDYVSTSNAFGFVIQSLDYPPLPLDSPATRVAPPATPLSYEIPPNKGPVAIVTPPFLSIFRRLLFPSLPARRITVVSGRGFLFFCLLLLRFLFHILRTLILLILHARCISFRVFLDGKPRAITSPSVVPPDVEGHAAPPTLQQPNLRRSVRQRASRSVKRGNEERGPAPAEKGKTVKRSFAAPTQPIASGSAMPQAGPSRTKEVPERVPKRSIEEVDTTEHYGQNSLRYAKVNCLWPECDVQVPGNTLIDHVQEKHVGSVYRCPLSDTPGYKCIWTTPKSGYTGQHMRGIHGMEWPPVKKEPGVEP</sequence>
<keyword evidence="2" id="KW-0472">Membrane</keyword>
<gene>
    <name evidence="3" type="ORF">BN946_scf184820.g4</name>
</gene>
<evidence type="ECO:0000313" key="4">
    <source>
        <dbReference type="Proteomes" id="UP000029665"/>
    </source>
</evidence>
<keyword evidence="2" id="KW-0812">Transmembrane</keyword>
<feature type="compositionally biased region" description="Basic and acidic residues" evidence="1">
    <location>
        <begin position="260"/>
        <end position="269"/>
    </location>
</feature>
<feature type="compositionally biased region" description="Basic residues" evidence="1">
    <location>
        <begin position="208"/>
        <end position="219"/>
    </location>
</feature>
<accession>A0A060SUU0</accession>
<protein>
    <submittedName>
        <fullName evidence="3">Uncharacterized protein</fullName>
    </submittedName>
</protein>
<name>A0A060SUU0_PYCCI</name>
<dbReference type="OrthoDB" id="2757562at2759"/>
<dbReference type="EMBL" id="CCBP010000318">
    <property type="protein sequence ID" value="CDO75984.1"/>
    <property type="molecule type" value="Genomic_DNA"/>
</dbReference>
<feature type="region of interest" description="Disordered" evidence="1">
    <location>
        <begin position="1"/>
        <end position="21"/>
    </location>
</feature>
<dbReference type="Proteomes" id="UP000029665">
    <property type="component" value="Unassembled WGS sequence"/>
</dbReference>
<feature type="transmembrane region" description="Helical" evidence="2">
    <location>
        <begin position="141"/>
        <end position="164"/>
    </location>
</feature>
<feature type="region of interest" description="Disordered" evidence="1">
    <location>
        <begin position="186"/>
        <end position="269"/>
    </location>
</feature>
<dbReference type="STRING" id="5643.A0A060SUU0"/>
<dbReference type="HOGENOM" id="CLU_604305_0_0_1"/>
<keyword evidence="2" id="KW-1133">Transmembrane helix</keyword>
<dbReference type="AlphaFoldDB" id="A0A060SUU0"/>
<evidence type="ECO:0000256" key="1">
    <source>
        <dbReference type="SAM" id="MobiDB-lite"/>
    </source>
</evidence>